<keyword evidence="9" id="KW-1185">Reference proteome</keyword>
<evidence type="ECO:0000256" key="3">
    <source>
        <dbReference type="ARBA" id="ARBA00012663"/>
    </source>
</evidence>
<comment type="catalytic activity">
    <reaction evidence="1">
        <text>Hydrolysis of terminal non-reducing N-acetyl-D-hexosamine residues in N-acetyl-beta-D-hexosaminides.</text>
        <dbReference type="EC" id="3.2.1.52"/>
    </reaction>
</comment>
<dbReference type="Proteomes" id="UP000266915">
    <property type="component" value="Unassembled WGS sequence"/>
</dbReference>
<dbReference type="InterPro" id="IPR017853">
    <property type="entry name" value="GH"/>
</dbReference>
<dbReference type="PANTHER" id="PTHR30480:SF13">
    <property type="entry name" value="BETA-HEXOSAMINIDASE"/>
    <property type="match status" value="1"/>
</dbReference>
<evidence type="ECO:0000259" key="7">
    <source>
        <dbReference type="Pfam" id="PF00933"/>
    </source>
</evidence>
<dbReference type="Gene3D" id="3.20.20.300">
    <property type="entry name" value="Glycoside hydrolase, family 3, N-terminal domain"/>
    <property type="match status" value="1"/>
</dbReference>
<feature type="compositionally biased region" description="Low complexity" evidence="6">
    <location>
        <begin position="15"/>
        <end position="29"/>
    </location>
</feature>
<dbReference type="GO" id="GO:0005975">
    <property type="term" value="P:carbohydrate metabolic process"/>
    <property type="evidence" value="ECO:0007669"/>
    <property type="project" value="InterPro"/>
</dbReference>
<dbReference type="InterPro" id="IPR036962">
    <property type="entry name" value="Glyco_hydro_3_N_sf"/>
</dbReference>
<evidence type="ECO:0000256" key="2">
    <source>
        <dbReference type="ARBA" id="ARBA00005336"/>
    </source>
</evidence>
<evidence type="ECO:0000256" key="5">
    <source>
        <dbReference type="ARBA" id="ARBA00023295"/>
    </source>
</evidence>
<dbReference type="GO" id="GO:0009254">
    <property type="term" value="P:peptidoglycan turnover"/>
    <property type="evidence" value="ECO:0007669"/>
    <property type="project" value="TreeGrafter"/>
</dbReference>
<keyword evidence="4" id="KW-0378">Hydrolase</keyword>
<dbReference type="Pfam" id="PF00933">
    <property type="entry name" value="Glyco_hydro_3"/>
    <property type="match status" value="1"/>
</dbReference>
<gene>
    <name evidence="8" type="ORF">EDD42_1668</name>
</gene>
<protein>
    <recommendedName>
        <fullName evidence="3">beta-N-acetylhexosaminidase</fullName>
        <ecNumber evidence="3">3.2.1.52</ecNumber>
    </recommendedName>
</protein>
<dbReference type="GO" id="GO:0004563">
    <property type="term" value="F:beta-N-acetylhexosaminidase activity"/>
    <property type="evidence" value="ECO:0007669"/>
    <property type="project" value="UniProtKB-EC"/>
</dbReference>
<feature type="region of interest" description="Disordered" evidence="6">
    <location>
        <begin position="1"/>
        <end position="31"/>
    </location>
</feature>
<evidence type="ECO:0000313" key="9">
    <source>
        <dbReference type="Proteomes" id="UP000266915"/>
    </source>
</evidence>
<sequence length="376" mass="38722">MAASAVLGLSGCTGPGSPKPSSRPTSTTPAVADQRAAAELAAMTLEQRIASMLMLHAPGTDPGTLRAFVERYRPGGFIIMGDNVPDLAGLPAVTSALSPDPTMPLLIGIDQEGGDVRRIDEDVFAAADTLKSQPPAASEEAFRQRAVMLAGAGCTVNFGIVADETADPSSFIYDRALGTTPDASAERVAAAVRGERGAVLSTLKHFPGHGQAPGDSHSTVPTTAIGAADWAATDALPFVAGIDAGAEVVMFGHLVYSAVDAAPATLSAAWHDRLRNDLGFTGVTITDDMLMLQHTGLPEYQNPSENAIRAVAAGSTMLLYVLGADPSSTGVDPAVLVADIAAAVRSGRIPESTVADAAHRLLRVRLGLPSLRPMSR</sequence>
<dbReference type="PANTHER" id="PTHR30480">
    <property type="entry name" value="BETA-HEXOSAMINIDASE-RELATED"/>
    <property type="match status" value="1"/>
</dbReference>
<dbReference type="InterPro" id="IPR001764">
    <property type="entry name" value="Glyco_hydro_3_N"/>
</dbReference>
<dbReference type="AlphaFoldDB" id="A0A3N2C256"/>
<name>A0A3N2C256_9MICO</name>
<comment type="similarity">
    <text evidence="2">Belongs to the glycosyl hydrolase 3 family.</text>
</comment>
<evidence type="ECO:0000256" key="6">
    <source>
        <dbReference type="SAM" id="MobiDB-lite"/>
    </source>
</evidence>
<comment type="caution">
    <text evidence="8">The sequence shown here is derived from an EMBL/GenBank/DDBJ whole genome shotgun (WGS) entry which is preliminary data.</text>
</comment>
<accession>A0A3N2C256</accession>
<dbReference type="InterPro" id="IPR050226">
    <property type="entry name" value="NagZ_Beta-hexosaminidase"/>
</dbReference>
<dbReference type="EC" id="3.2.1.52" evidence="3"/>
<feature type="domain" description="Glycoside hydrolase family 3 N-terminal" evidence="7">
    <location>
        <begin position="44"/>
        <end position="364"/>
    </location>
</feature>
<dbReference type="SUPFAM" id="SSF51445">
    <property type="entry name" value="(Trans)glycosidases"/>
    <property type="match status" value="1"/>
</dbReference>
<proteinExistence type="inferred from homology"/>
<keyword evidence="5" id="KW-0326">Glycosidase</keyword>
<evidence type="ECO:0000256" key="1">
    <source>
        <dbReference type="ARBA" id="ARBA00001231"/>
    </source>
</evidence>
<reference evidence="8 9" key="1">
    <citation type="submission" date="2018-11" db="EMBL/GenBank/DDBJ databases">
        <title>Sequencing the genomes of 1000 actinobacteria strains.</title>
        <authorList>
            <person name="Klenk H.-P."/>
        </authorList>
    </citation>
    <scope>NUCLEOTIDE SEQUENCE [LARGE SCALE GENOMIC DNA]</scope>
    <source>
        <strain evidence="8 9">DSM 14012</strain>
    </source>
</reference>
<evidence type="ECO:0000256" key="4">
    <source>
        <dbReference type="ARBA" id="ARBA00022801"/>
    </source>
</evidence>
<dbReference type="EMBL" id="RKHL01000001">
    <property type="protein sequence ID" value="ROR81601.1"/>
    <property type="molecule type" value="Genomic_DNA"/>
</dbReference>
<evidence type="ECO:0000313" key="8">
    <source>
        <dbReference type="EMBL" id="ROR81601.1"/>
    </source>
</evidence>
<organism evidence="8 9">
    <name type="scientific">Plantibacter flavus</name>
    <dbReference type="NCBI Taxonomy" id="150123"/>
    <lineage>
        <taxon>Bacteria</taxon>
        <taxon>Bacillati</taxon>
        <taxon>Actinomycetota</taxon>
        <taxon>Actinomycetes</taxon>
        <taxon>Micrococcales</taxon>
        <taxon>Microbacteriaceae</taxon>
        <taxon>Plantibacter</taxon>
    </lineage>
</organism>